<dbReference type="EMBL" id="CP003488">
    <property type="protein sequence ID" value="AFH95164.1"/>
    <property type="molecule type" value="Genomic_DNA"/>
</dbReference>
<dbReference type="Proteomes" id="UP000005012">
    <property type="component" value="Chromosome"/>
</dbReference>
<reference evidence="1 2" key="1">
    <citation type="journal article" date="2012" name="J. Bacteriol.">
        <title>Complete Genome Sequence of Providencia stuartii Clinical Isolate MRSN 2154.</title>
        <authorList>
            <person name="Clifford R.J."/>
            <person name="Hang J."/>
            <person name="Riley M.C."/>
            <person name="Onmus-Leone F."/>
            <person name="Kuschner R.A."/>
            <person name="Lesho E.P."/>
            <person name="Waterman P.E."/>
        </authorList>
    </citation>
    <scope>NUCLEOTIDE SEQUENCE [LARGE SCALE GENOMIC DNA]</scope>
    <source>
        <strain evidence="1 2">MRSN 2154</strain>
    </source>
</reference>
<organism evidence="1 2">
    <name type="scientific">Providencia stuartii (strain MRSN 2154)</name>
    <dbReference type="NCBI Taxonomy" id="1157951"/>
    <lineage>
        <taxon>Bacteria</taxon>
        <taxon>Pseudomonadati</taxon>
        <taxon>Pseudomonadota</taxon>
        <taxon>Gammaproteobacteria</taxon>
        <taxon>Enterobacterales</taxon>
        <taxon>Morganellaceae</taxon>
        <taxon>Providencia</taxon>
    </lineage>
</organism>
<protein>
    <submittedName>
        <fullName evidence="1">Uncharacterized protein</fullName>
    </submittedName>
</protein>
<dbReference type="OrthoDB" id="1429347at2"/>
<evidence type="ECO:0000313" key="2">
    <source>
        <dbReference type="Proteomes" id="UP000005012"/>
    </source>
</evidence>
<accession>A0A140NN11</accession>
<dbReference type="PATRIC" id="fig|1157951.4.peg.3370"/>
<evidence type="ECO:0000313" key="1">
    <source>
        <dbReference type="EMBL" id="AFH95164.1"/>
    </source>
</evidence>
<reference evidence="2" key="2">
    <citation type="submission" date="2012-04" db="EMBL/GenBank/DDBJ databases">
        <title>Complete genome sequence of Providencia stuartii clinical isolate MRSN 2154.</title>
        <authorList>
            <person name="Clifford R.J."/>
            <person name="Hang J."/>
            <person name="Riley M.C."/>
            <person name="Onmus-Leone F."/>
            <person name="Kuschner R.A."/>
            <person name="Lesho E.P."/>
            <person name="Waterman P.E."/>
        </authorList>
    </citation>
    <scope>NUCLEOTIDE SEQUENCE [LARGE SCALE GENOMIC DNA]</scope>
    <source>
        <strain evidence="2">MRSN 2154</strain>
    </source>
</reference>
<sequence length="338" mass="38233">MTSKKTEIVEKDTQVKMKDIKLKAFKVENNSVSKSSSNLFSCVVGALDGSESVEDRCMRVSADDPEKEQYLISNYLSHAGEFICCTFMKIAPGDQAEHVTKELFAKKKFTLEELGSETIETAAICKEYHYLVASDNFLVTNQPINRTIISLQTYLRWLTKNDAISLTPVIDMTNKTKIEDIRSIIMRDPSVGASEDAPENSVSDNKNAITRSFEKAVRLSKLSVDVIRGLIKEADKFSDMQLNQLISAELVLKLKKKPKEMTDKDYESIIGATLKPVSELDNISFKRRNGPTEIKGKDLIRIKEVKVEKTNSGKLSEPQLFQEMRRFISELEKNEKNN</sequence>
<proteinExistence type="predicted"/>
<dbReference type="AlphaFoldDB" id="A0A140NN11"/>
<dbReference type="KEGG" id="psi:S70_16755"/>
<dbReference type="RefSeq" id="WP_014657865.1">
    <property type="nucleotide sequence ID" value="NC_017731.1"/>
</dbReference>
<gene>
    <name evidence="1" type="ordered locus">S70_16755</name>
</gene>
<dbReference type="HOGENOM" id="CLU_076521_0_0_6"/>
<name>A0A140NN11_PROSM</name>